<evidence type="ECO:0000313" key="1">
    <source>
        <dbReference type="EMBL" id="MBB6570477.1"/>
    </source>
</evidence>
<proteinExistence type="predicted"/>
<sequence>MRVSVSVVPVSAAEAIRMRTEFERDPSDGKEYAQAVFGPDSWSHRPKFAESALGFRSSGRLILMRQEERFLDDYAQLESIARSINALPGGIRPEPAVVEQPDCALGTGAAAQVLGTKVTMQRGGTAGTASFCGWGSSQATIVLHAGKSGSEPAQRFGSDVHRDAVDVGDGGHLSKPGLLEFRVGTTFVQIFGPTTKGLVELGRVMAPVYRG</sequence>
<name>A0A7Y4L6N3_9ACTN</name>
<dbReference type="EMBL" id="JABJRC010000011">
    <property type="protein sequence ID" value="NOL45337.1"/>
    <property type="molecule type" value="Genomic_DNA"/>
</dbReference>
<evidence type="ECO:0000313" key="2">
    <source>
        <dbReference type="EMBL" id="NOL45337.1"/>
    </source>
</evidence>
<protein>
    <submittedName>
        <fullName evidence="2">Uncharacterized protein</fullName>
    </submittedName>
</protein>
<gene>
    <name evidence="1" type="ORF">HNR71_006114</name>
    <name evidence="2" type="ORF">HPO96_34320</name>
</gene>
<reference evidence="1 4" key="2">
    <citation type="submission" date="2020-08" db="EMBL/GenBank/DDBJ databases">
        <title>Sequencing the genomes of 1000 actinobacteria strains.</title>
        <authorList>
            <person name="Klenk H.-P."/>
        </authorList>
    </citation>
    <scope>NUCLEOTIDE SEQUENCE [LARGE SCALE GENOMIC DNA]</scope>
    <source>
        <strain evidence="1 4">DSM 15626</strain>
    </source>
</reference>
<organism evidence="2 3">
    <name type="scientific">Kribbella sandramycini</name>
    <dbReference type="NCBI Taxonomy" id="60450"/>
    <lineage>
        <taxon>Bacteria</taxon>
        <taxon>Bacillati</taxon>
        <taxon>Actinomycetota</taxon>
        <taxon>Actinomycetes</taxon>
        <taxon>Propionibacteriales</taxon>
        <taxon>Kribbellaceae</taxon>
        <taxon>Kribbella</taxon>
    </lineage>
</organism>
<dbReference type="RefSeq" id="WP_171678625.1">
    <property type="nucleotide sequence ID" value="NZ_BAAAGT010000017.1"/>
</dbReference>
<dbReference type="AlphaFoldDB" id="A0A7Y4L6N3"/>
<keyword evidence="3" id="KW-1185">Reference proteome</keyword>
<evidence type="ECO:0000313" key="4">
    <source>
        <dbReference type="Proteomes" id="UP000553957"/>
    </source>
</evidence>
<accession>A0A7Y4L6N3</accession>
<dbReference type="Proteomes" id="UP000553957">
    <property type="component" value="Unassembled WGS sequence"/>
</dbReference>
<comment type="caution">
    <text evidence="2">The sequence shown here is derived from an EMBL/GenBank/DDBJ whole genome shotgun (WGS) entry which is preliminary data.</text>
</comment>
<dbReference type="EMBL" id="JACHKF010000001">
    <property type="protein sequence ID" value="MBB6570477.1"/>
    <property type="molecule type" value="Genomic_DNA"/>
</dbReference>
<reference evidence="2 3" key="1">
    <citation type="submission" date="2020-05" db="EMBL/GenBank/DDBJ databases">
        <title>Genome sequence of Kribbella sandramycini ATCC 39419.</title>
        <authorList>
            <person name="Maclea K.S."/>
            <person name="Fair J.L."/>
        </authorList>
    </citation>
    <scope>NUCLEOTIDE SEQUENCE [LARGE SCALE GENOMIC DNA]</scope>
    <source>
        <strain evidence="2 3">ATCC 39419</strain>
    </source>
</reference>
<evidence type="ECO:0000313" key="3">
    <source>
        <dbReference type="Proteomes" id="UP000534306"/>
    </source>
</evidence>
<dbReference type="Proteomes" id="UP000534306">
    <property type="component" value="Unassembled WGS sequence"/>
</dbReference>